<evidence type="ECO:0000313" key="3">
    <source>
        <dbReference type="Proteomes" id="UP000237000"/>
    </source>
</evidence>
<dbReference type="InParanoid" id="A0A2P5F0X4"/>
<keyword evidence="3" id="KW-1185">Reference proteome</keyword>
<gene>
    <name evidence="2" type="ORF">TorRG33x02_127260</name>
</gene>
<dbReference type="Proteomes" id="UP000237000">
    <property type="component" value="Unassembled WGS sequence"/>
</dbReference>
<sequence length="265" mass="28588">MLFYDFVANRSQILQVLLQPPLVPAHRVDPPPLGEKIPYAKPTQQLLRLRQNPHQMTLLPLPGLLSSSFLLSQKPPPECDSAQDIIRQGEQHLAHVHLRGRPSRDVAHHPGRLLRSDDPERVDSLRAEQLGDAYLSGLAPVGAVAGEGDVGAPKGEVLRRHELGAAGEDVVMGLEDEPGEPGGGDDEGRDLAEPEEEDGTESVGEPGKGVVGHGGEEVEVAEYGEASGRWWGPSGLPRRLSTAPAGQAYDVEKVDGDKYESEDER</sequence>
<evidence type="ECO:0000256" key="1">
    <source>
        <dbReference type="SAM" id="MobiDB-lite"/>
    </source>
</evidence>
<comment type="caution">
    <text evidence="2">The sequence shown here is derived from an EMBL/GenBank/DDBJ whole genome shotgun (WGS) entry which is preliminary data.</text>
</comment>
<feature type="compositionally biased region" description="Acidic residues" evidence="1">
    <location>
        <begin position="174"/>
        <end position="200"/>
    </location>
</feature>
<organism evidence="2 3">
    <name type="scientific">Trema orientale</name>
    <name type="common">Charcoal tree</name>
    <name type="synonym">Celtis orientalis</name>
    <dbReference type="NCBI Taxonomy" id="63057"/>
    <lineage>
        <taxon>Eukaryota</taxon>
        <taxon>Viridiplantae</taxon>
        <taxon>Streptophyta</taxon>
        <taxon>Embryophyta</taxon>
        <taxon>Tracheophyta</taxon>
        <taxon>Spermatophyta</taxon>
        <taxon>Magnoliopsida</taxon>
        <taxon>eudicotyledons</taxon>
        <taxon>Gunneridae</taxon>
        <taxon>Pentapetalae</taxon>
        <taxon>rosids</taxon>
        <taxon>fabids</taxon>
        <taxon>Rosales</taxon>
        <taxon>Cannabaceae</taxon>
        <taxon>Trema</taxon>
    </lineage>
</organism>
<evidence type="ECO:0000313" key="2">
    <source>
        <dbReference type="EMBL" id="PON91443.1"/>
    </source>
</evidence>
<feature type="compositionally biased region" description="Basic and acidic residues" evidence="1">
    <location>
        <begin position="250"/>
        <end position="259"/>
    </location>
</feature>
<name>A0A2P5F0X4_TREOI</name>
<dbReference type="EMBL" id="JXTC01000074">
    <property type="protein sequence ID" value="PON91443.1"/>
    <property type="molecule type" value="Genomic_DNA"/>
</dbReference>
<dbReference type="AlphaFoldDB" id="A0A2P5F0X4"/>
<accession>A0A2P5F0X4</accession>
<reference evidence="3" key="1">
    <citation type="submission" date="2016-06" db="EMBL/GenBank/DDBJ databases">
        <title>Parallel loss of symbiosis genes in relatives of nitrogen-fixing non-legume Parasponia.</title>
        <authorList>
            <person name="Van Velzen R."/>
            <person name="Holmer R."/>
            <person name="Bu F."/>
            <person name="Rutten L."/>
            <person name="Van Zeijl A."/>
            <person name="Liu W."/>
            <person name="Santuari L."/>
            <person name="Cao Q."/>
            <person name="Sharma T."/>
            <person name="Shen D."/>
            <person name="Roswanjaya Y."/>
            <person name="Wardhani T."/>
            <person name="Kalhor M.S."/>
            <person name="Jansen J."/>
            <person name="Van den Hoogen J."/>
            <person name="Gungor B."/>
            <person name="Hartog M."/>
            <person name="Hontelez J."/>
            <person name="Verver J."/>
            <person name="Yang W.-C."/>
            <person name="Schijlen E."/>
            <person name="Repin R."/>
            <person name="Schilthuizen M."/>
            <person name="Schranz E."/>
            <person name="Heidstra R."/>
            <person name="Miyata K."/>
            <person name="Fedorova E."/>
            <person name="Kohlen W."/>
            <person name="Bisseling T."/>
            <person name="Smit S."/>
            <person name="Geurts R."/>
        </authorList>
    </citation>
    <scope>NUCLEOTIDE SEQUENCE [LARGE SCALE GENOMIC DNA]</scope>
    <source>
        <strain evidence="3">cv. RG33-2</strain>
    </source>
</reference>
<feature type="region of interest" description="Disordered" evidence="1">
    <location>
        <begin position="164"/>
        <end position="265"/>
    </location>
</feature>
<protein>
    <submittedName>
        <fullName evidence="2">Uncharacterized protein</fullName>
    </submittedName>
</protein>
<proteinExistence type="predicted"/>